<name>A0A7J7FZM5_CAMSI</name>
<dbReference type="Proteomes" id="UP000593564">
    <property type="component" value="Unassembled WGS sequence"/>
</dbReference>
<evidence type="ECO:0000313" key="2">
    <source>
        <dbReference type="EMBL" id="KAF5933008.1"/>
    </source>
</evidence>
<feature type="region of interest" description="Disordered" evidence="1">
    <location>
        <begin position="1"/>
        <end position="34"/>
    </location>
</feature>
<organism evidence="2 3">
    <name type="scientific">Camellia sinensis</name>
    <name type="common">Tea plant</name>
    <name type="synonym">Thea sinensis</name>
    <dbReference type="NCBI Taxonomy" id="4442"/>
    <lineage>
        <taxon>Eukaryota</taxon>
        <taxon>Viridiplantae</taxon>
        <taxon>Streptophyta</taxon>
        <taxon>Embryophyta</taxon>
        <taxon>Tracheophyta</taxon>
        <taxon>Spermatophyta</taxon>
        <taxon>Magnoliopsida</taxon>
        <taxon>eudicotyledons</taxon>
        <taxon>Gunneridae</taxon>
        <taxon>Pentapetalae</taxon>
        <taxon>asterids</taxon>
        <taxon>Ericales</taxon>
        <taxon>Theaceae</taxon>
        <taxon>Camellia</taxon>
    </lineage>
</organism>
<dbReference type="AlphaFoldDB" id="A0A7J7FZM5"/>
<accession>A0A7J7FZM5</accession>
<keyword evidence="3" id="KW-1185">Reference proteome</keyword>
<protein>
    <submittedName>
        <fullName evidence="2">Uncharacterized protein</fullName>
    </submittedName>
</protein>
<evidence type="ECO:0000313" key="3">
    <source>
        <dbReference type="Proteomes" id="UP000593564"/>
    </source>
</evidence>
<comment type="caution">
    <text evidence="2">The sequence shown here is derived from an EMBL/GenBank/DDBJ whole genome shotgun (WGS) entry which is preliminary data.</text>
</comment>
<dbReference type="EMBL" id="JACBKZ010000014">
    <property type="protein sequence ID" value="KAF5933008.1"/>
    <property type="molecule type" value="Genomic_DNA"/>
</dbReference>
<proteinExistence type="predicted"/>
<reference evidence="2 3" key="2">
    <citation type="submission" date="2020-07" db="EMBL/GenBank/DDBJ databases">
        <title>Genome assembly of wild tea tree DASZ reveals pedigree and selection history of tea varieties.</title>
        <authorList>
            <person name="Zhang W."/>
        </authorList>
    </citation>
    <scope>NUCLEOTIDE SEQUENCE [LARGE SCALE GENOMIC DNA]</scope>
    <source>
        <strain evidence="3">cv. G240</strain>
        <tissue evidence="2">Leaf</tissue>
    </source>
</reference>
<sequence>MDRPQPGPNQWPMVMKSRQQNTYKHAQCKGPSLRHKTQLSKSIERMQHGVQWHMFQH</sequence>
<reference evidence="3" key="1">
    <citation type="journal article" date="2020" name="Nat. Commun.">
        <title>Genome assembly of wild tea tree DASZ reveals pedigree and selection history of tea varieties.</title>
        <authorList>
            <person name="Zhang W."/>
            <person name="Zhang Y."/>
            <person name="Qiu H."/>
            <person name="Guo Y."/>
            <person name="Wan H."/>
            <person name="Zhang X."/>
            <person name="Scossa F."/>
            <person name="Alseekh S."/>
            <person name="Zhang Q."/>
            <person name="Wang P."/>
            <person name="Xu L."/>
            <person name="Schmidt M.H."/>
            <person name="Jia X."/>
            <person name="Li D."/>
            <person name="Zhu A."/>
            <person name="Guo F."/>
            <person name="Chen W."/>
            <person name="Ni D."/>
            <person name="Usadel B."/>
            <person name="Fernie A.R."/>
            <person name="Wen W."/>
        </authorList>
    </citation>
    <scope>NUCLEOTIDE SEQUENCE [LARGE SCALE GENOMIC DNA]</scope>
    <source>
        <strain evidence="3">cv. G240</strain>
    </source>
</reference>
<evidence type="ECO:0000256" key="1">
    <source>
        <dbReference type="SAM" id="MobiDB-lite"/>
    </source>
</evidence>
<gene>
    <name evidence="2" type="ORF">HYC85_029179</name>
</gene>